<reference evidence="5 6" key="1">
    <citation type="submission" date="2024-04" db="EMBL/GenBank/DDBJ databases">
        <authorList>
            <person name="Waldvogel A.-M."/>
            <person name="Schoenle A."/>
        </authorList>
    </citation>
    <scope>NUCLEOTIDE SEQUENCE [LARGE SCALE GENOMIC DNA]</scope>
</reference>
<dbReference type="InterPro" id="IPR011992">
    <property type="entry name" value="EF-hand-dom_pair"/>
</dbReference>
<dbReference type="Proteomes" id="UP001497482">
    <property type="component" value="Chromosome 4"/>
</dbReference>
<dbReference type="SMART" id="SM00230">
    <property type="entry name" value="CysPc"/>
    <property type="match status" value="1"/>
</dbReference>
<dbReference type="SUPFAM" id="SSF47473">
    <property type="entry name" value="EF-hand"/>
    <property type="match status" value="1"/>
</dbReference>
<feature type="domain" description="Calpain catalytic" evidence="3">
    <location>
        <begin position="45"/>
        <end position="201"/>
    </location>
</feature>
<dbReference type="InterPro" id="IPR002048">
    <property type="entry name" value="EF_hand_dom"/>
</dbReference>
<evidence type="ECO:0000256" key="2">
    <source>
        <dbReference type="PROSITE-ProRule" id="PRU00239"/>
    </source>
</evidence>
<dbReference type="Gene3D" id="3.90.70.10">
    <property type="entry name" value="Cysteine proteinases"/>
    <property type="match status" value="1"/>
</dbReference>
<accession>A0AAV2LQE3</accession>
<dbReference type="PANTHER" id="PTHR10183:SF302">
    <property type="entry name" value="CALPAIN-14"/>
    <property type="match status" value="1"/>
</dbReference>
<dbReference type="Pfam" id="PF00648">
    <property type="entry name" value="Peptidase_C2"/>
    <property type="match status" value="2"/>
</dbReference>
<dbReference type="GO" id="GO:0005737">
    <property type="term" value="C:cytoplasm"/>
    <property type="evidence" value="ECO:0007669"/>
    <property type="project" value="TreeGrafter"/>
</dbReference>
<evidence type="ECO:0008006" key="7">
    <source>
        <dbReference type="Google" id="ProtNLM"/>
    </source>
</evidence>
<dbReference type="GO" id="GO:0006508">
    <property type="term" value="P:proteolysis"/>
    <property type="evidence" value="ECO:0007669"/>
    <property type="project" value="InterPro"/>
</dbReference>
<dbReference type="PROSITE" id="PS50203">
    <property type="entry name" value="CALPAIN_CAT"/>
    <property type="match status" value="1"/>
</dbReference>
<dbReference type="SUPFAM" id="SSF54001">
    <property type="entry name" value="Cysteine proteinases"/>
    <property type="match status" value="1"/>
</dbReference>
<keyword evidence="6" id="KW-1185">Reference proteome</keyword>
<dbReference type="PANTHER" id="PTHR10183">
    <property type="entry name" value="CALPAIN"/>
    <property type="match status" value="1"/>
</dbReference>
<dbReference type="GO" id="GO:0004198">
    <property type="term" value="F:calcium-dependent cysteine-type endopeptidase activity"/>
    <property type="evidence" value="ECO:0007669"/>
    <property type="project" value="InterPro"/>
</dbReference>
<protein>
    <recommendedName>
        <fullName evidence="7">Calpain catalytic domain-containing protein</fullName>
    </recommendedName>
</protein>
<dbReference type="AlphaFoldDB" id="A0AAV2LQE3"/>
<dbReference type="InterPro" id="IPR038765">
    <property type="entry name" value="Papain-like_cys_pep_sf"/>
</dbReference>
<evidence type="ECO:0000313" key="6">
    <source>
        <dbReference type="Proteomes" id="UP001497482"/>
    </source>
</evidence>
<proteinExistence type="inferred from homology"/>
<organism evidence="5 6">
    <name type="scientific">Knipowitschia caucasica</name>
    <name type="common">Caucasian dwarf goby</name>
    <name type="synonym">Pomatoschistus caucasicus</name>
    <dbReference type="NCBI Taxonomy" id="637954"/>
    <lineage>
        <taxon>Eukaryota</taxon>
        <taxon>Metazoa</taxon>
        <taxon>Chordata</taxon>
        <taxon>Craniata</taxon>
        <taxon>Vertebrata</taxon>
        <taxon>Euteleostomi</taxon>
        <taxon>Actinopterygii</taxon>
        <taxon>Neopterygii</taxon>
        <taxon>Teleostei</taxon>
        <taxon>Neoteleostei</taxon>
        <taxon>Acanthomorphata</taxon>
        <taxon>Gobiaria</taxon>
        <taxon>Gobiiformes</taxon>
        <taxon>Gobioidei</taxon>
        <taxon>Gobiidae</taxon>
        <taxon>Gobiinae</taxon>
        <taxon>Knipowitschia</taxon>
    </lineage>
</organism>
<evidence type="ECO:0000259" key="3">
    <source>
        <dbReference type="PROSITE" id="PS50203"/>
    </source>
</evidence>
<sequence length="380" mass="43490">MASTCTSINLMYPEGSLGSASNPEQFRGDQDFEKLRTKCVSRNRKFVDTKFRPNFNSLGLLPGMTMEETKRIKWFRPKEILEMLNIKEEPQFSIAGESRFDFAQGYLGNSWFLAAAASLTLNKKIKDQVVPKQSFDDYAGIFHFRFLTSYNCTVQTFWRYGKWVDVVIDDLLPVYINGFLSVHSTPVTEFWAPLMEKAYANSLWDQVSAEDRAKCTKDNNGEFWMELEDFFKEFCVLSICCKNPNFMDGDLSAQWQLTTHEGVWDTAGGKISYGVANSFSRETCMDFIVYMHAKSGDLISMMDLEEFTALWEKLLKYEKIYLEADDNYNGVLEQAELNQAMKTAEFLGLNDSSGSFDKFLSRASAGTVKLTAEEFFDGFL</sequence>
<dbReference type="InterPro" id="IPR022684">
    <property type="entry name" value="Calpain_cysteine_protease"/>
</dbReference>
<dbReference type="PROSITE" id="PS50222">
    <property type="entry name" value="EF_HAND_2"/>
    <property type="match status" value="1"/>
</dbReference>
<evidence type="ECO:0000313" key="5">
    <source>
        <dbReference type="EMBL" id="CAL1603428.1"/>
    </source>
</evidence>
<evidence type="ECO:0000259" key="4">
    <source>
        <dbReference type="PROSITE" id="PS50222"/>
    </source>
</evidence>
<comment type="similarity">
    <text evidence="1">Belongs to the peptidase C2 family.</text>
</comment>
<dbReference type="PRINTS" id="PR00704">
    <property type="entry name" value="CALPAIN"/>
</dbReference>
<dbReference type="GO" id="GO:0005509">
    <property type="term" value="F:calcium ion binding"/>
    <property type="evidence" value="ECO:0007669"/>
    <property type="project" value="InterPro"/>
</dbReference>
<comment type="caution">
    <text evidence="2">Lacks conserved residue(s) required for the propagation of feature annotation.</text>
</comment>
<dbReference type="InterPro" id="IPR001300">
    <property type="entry name" value="Peptidase_C2_calpain_cat"/>
</dbReference>
<name>A0AAV2LQE3_KNICA</name>
<evidence type="ECO:0000256" key="1">
    <source>
        <dbReference type="ARBA" id="ARBA00007623"/>
    </source>
</evidence>
<dbReference type="Gene3D" id="1.10.238.10">
    <property type="entry name" value="EF-hand"/>
    <property type="match status" value="1"/>
</dbReference>
<dbReference type="EMBL" id="OZ035826">
    <property type="protein sequence ID" value="CAL1603428.1"/>
    <property type="molecule type" value="Genomic_DNA"/>
</dbReference>
<gene>
    <name evidence="5" type="ORF">KC01_LOCUS31112</name>
</gene>
<feature type="domain" description="EF-hand" evidence="4">
    <location>
        <begin position="312"/>
        <end position="347"/>
    </location>
</feature>